<accession>A0A286U044</accession>
<dbReference type="AlphaFoldDB" id="A0A286U044"/>
<dbReference type="EMBL" id="BAOS01000023">
    <property type="protein sequence ID" value="GAX61496.1"/>
    <property type="molecule type" value="Genomic_DNA"/>
</dbReference>
<name>A0A286U044_9BACT</name>
<proteinExistence type="predicted"/>
<dbReference type="InterPro" id="IPR013783">
    <property type="entry name" value="Ig-like_fold"/>
</dbReference>
<sequence>MIEKFKGISIIVGIISVLFVREATANLIADFTTNPVTAIVNEQVEFDASVSFDDDPFRNIVQYEWDFDADGQFDFIGIDPLAFFTYTMVGDFDTILLVTNDGNPAETSMAVHSIHVSAQSVPEPSLGLLLGLTLVGLVGVGGVRKIKQKEAVANT</sequence>
<organism evidence="1 2">
    <name type="scientific">Candidatus Scalindua japonica</name>
    <dbReference type="NCBI Taxonomy" id="1284222"/>
    <lineage>
        <taxon>Bacteria</taxon>
        <taxon>Pseudomonadati</taxon>
        <taxon>Planctomycetota</taxon>
        <taxon>Candidatus Brocadiia</taxon>
        <taxon>Candidatus Brocadiales</taxon>
        <taxon>Candidatus Scalinduaceae</taxon>
        <taxon>Candidatus Scalindua</taxon>
    </lineage>
</organism>
<evidence type="ECO:0000313" key="2">
    <source>
        <dbReference type="Proteomes" id="UP000218542"/>
    </source>
</evidence>
<dbReference type="Proteomes" id="UP000218542">
    <property type="component" value="Unassembled WGS sequence"/>
</dbReference>
<gene>
    <name evidence="1" type="ORF">SCALIN_C23_0002</name>
</gene>
<reference evidence="2" key="1">
    <citation type="journal article" date="2017" name="Environ. Microbiol. Rep.">
        <title>Genetic Diversity of Marine Anaerobic Ammonium-Oxidizing Bacteria as Revealed by Genomic and Proteomic Analyses of 'Candidatus Scalindua japonica'.</title>
        <authorList>
            <person name="Oshiki M."/>
            <person name="Mizuto K."/>
            <person name="Kimura Z."/>
            <person name="Kindaichi T."/>
            <person name="Satoh H."/>
            <person name="Okabe S."/>
        </authorList>
    </citation>
    <scope>NUCLEOTIDE SEQUENCE [LARGE SCALE GENOMIC DNA]</scope>
    <source>
        <strain evidence="2">husup-a2</strain>
    </source>
</reference>
<dbReference type="SUPFAM" id="SSF49299">
    <property type="entry name" value="PKD domain"/>
    <property type="match status" value="1"/>
</dbReference>
<evidence type="ECO:0000313" key="1">
    <source>
        <dbReference type="EMBL" id="GAX61496.1"/>
    </source>
</evidence>
<keyword evidence="2" id="KW-1185">Reference proteome</keyword>
<protein>
    <submittedName>
        <fullName evidence="1">Cell surface protein</fullName>
    </submittedName>
</protein>
<dbReference type="Gene3D" id="2.60.40.10">
    <property type="entry name" value="Immunoglobulins"/>
    <property type="match status" value="1"/>
</dbReference>
<comment type="caution">
    <text evidence="1">The sequence shown here is derived from an EMBL/GenBank/DDBJ whole genome shotgun (WGS) entry which is preliminary data.</text>
</comment>
<dbReference type="InterPro" id="IPR035986">
    <property type="entry name" value="PKD_dom_sf"/>
</dbReference>
<dbReference type="OrthoDB" id="219915at2"/>
<dbReference type="CDD" id="cd00146">
    <property type="entry name" value="PKD"/>
    <property type="match status" value="1"/>
</dbReference>
<dbReference type="RefSeq" id="WP_096894890.1">
    <property type="nucleotide sequence ID" value="NZ_BAOS01000023.1"/>
</dbReference>